<dbReference type="Pfam" id="PF00069">
    <property type="entry name" value="Pkinase"/>
    <property type="match status" value="1"/>
</dbReference>
<gene>
    <name evidence="7" type="ORF">IEQ34_017513</name>
</gene>
<keyword evidence="4 5" id="KW-0067">ATP-binding</keyword>
<evidence type="ECO:0000313" key="8">
    <source>
        <dbReference type="Proteomes" id="UP000775213"/>
    </source>
</evidence>
<accession>A0AAV7GBI4</accession>
<dbReference type="InterPro" id="IPR000719">
    <property type="entry name" value="Prot_kinase_dom"/>
</dbReference>
<evidence type="ECO:0000313" key="7">
    <source>
        <dbReference type="EMBL" id="KAH0453189.1"/>
    </source>
</evidence>
<dbReference type="CDD" id="cd00293">
    <property type="entry name" value="USP-like"/>
    <property type="match status" value="1"/>
</dbReference>
<evidence type="ECO:0000259" key="6">
    <source>
        <dbReference type="PROSITE" id="PS50011"/>
    </source>
</evidence>
<dbReference type="FunFam" id="3.30.200.20:FF:000268">
    <property type="entry name" value="probable receptor-like serine/threonine-protein kinase At5g57670"/>
    <property type="match status" value="1"/>
</dbReference>
<keyword evidence="3" id="KW-0418">Kinase</keyword>
<organism evidence="7 8">
    <name type="scientific">Dendrobium chrysotoxum</name>
    <name type="common">Orchid</name>
    <dbReference type="NCBI Taxonomy" id="161865"/>
    <lineage>
        <taxon>Eukaryota</taxon>
        <taxon>Viridiplantae</taxon>
        <taxon>Streptophyta</taxon>
        <taxon>Embryophyta</taxon>
        <taxon>Tracheophyta</taxon>
        <taxon>Spermatophyta</taxon>
        <taxon>Magnoliopsida</taxon>
        <taxon>Liliopsida</taxon>
        <taxon>Asparagales</taxon>
        <taxon>Orchidaceae</taxon>
        <taxon>Epidendroideae</taxon>
        <taxon>Malaxideae</taxon>
        <taxon>Dendrobiinae</taxon>
        <taxon>Dendrobium</taxon>
    </lineage>
</organism>
<dbReference type="AlphaFoldDB" id="A0AAV7GBI4"/>
<dbReference type="InterPro" id="IPR008271">
    <property type="entry name" value="Ser/Thr_kinase_AS"/>
</dbReference>
<feature type="binding site" evidence="5">
    <location>
        <position position="432"/>
    </location>
    <ligand>
        <name>ATP</name>
        <dbReference type="ChEBI" id="CHEBI:30616"/>
    </ligand>
</feature>
<keyword evidence="2 5" id="KW-0547">Nucleotide-binding</keyword>
<reference evidence="7 8" key="1">
    <citation type="journal article" date="2021" name="Hortic Res">
        <title>Chromosome-scale assembly of the Dendrobium chrysotoxum genome enhances the understanding of orchid evolution.</title>
        <authorList>
            <person name="Zhang Y."/>
            <person name="Zhang G.Q."/>
            <person name="Zhang D."/>
            <person name="Liu X.D."/>
            <person name="Xu X.Y."/>
            <person name="Sun W.H."/>
            <person name="Yu X."/>
            <person name="Zhu X."/>
            <person name="Wang Z.W."/>
            <person name="Zhao X."/>
            <person name="Zhong W.Y."/>
            <person name="Chen H."/>
            <person name="Yin W.L."/>
            <person name="Huang T."/>
            <person name="Niu S.C."/>
            <person name="Liu Z.J."/>
        </authorList>
    </citation>
    <scope>NUCLEOTIDE SEQUENCE [LARGE SCALE GENOMIC DNA]</scope>
    <source>
        <strain evidence="7">Lindl</strain>
    </source>
</reference>
<feature type="domain" description="Protein kinase" evidence="6">
    <location>
        <begin position="404"/>
        <end position="683"/>
    </location>
</feature>
<sequence>MSLQMEESAREAKERKNAEGTTVVVGIKMDDGSKELLTWSLVNVAQAGDRVIALHVLPAEVPDSDGEPSSLISIVNALDAMIAVYEVFCNLKQIDLKLKIGRGSSIRRILAQEASLASASRLIVGVSKLTSQGLSYFSISVAKYCAKKLSSGCLVLAVNNGKIIFQEEAAGDRSIDDLSIGTYYVRPCKINEQPRKDAELASRSFHCLPAASNSRLSCDRLNSYAAKLSLRFNLCKNENCAAHDSLSEPLCSPVSSSRFQTSSEHGEGSFNEIPLKGHERPLGCVPMLISELSQRRHGWSIFRRALLSHKKDSSKVKQNASAVQLAMQLPCWYSISSLVHPDHKQAKSGEVAGCDGVTPLIPSFEVDDDEAKDIPKELLSLQEKYSSVCRLFSCKELEQATLNFSPENIIGKGGNSRVYKGCLFDNKELAVKVLEPSDDVLKNFISEIEIMSKLHHKNIISLTGFCFENKSFVLVYDFLSRGSLEDNLHGKKGGKNSPGWAERYKIAVGVAEALEYLHQSSSVQPVIHRDVKSSNILLSDDFEPQLSDFGLARLASTCIKNTTRSDLEGTFGYLAPECFAYGEVDEKVDVYAFGVVLLELLSGRKPVCTDGPKGEESLVLWAKPILRAWKLQQMLDPCLGENYNADEMERMCLAASLCIRQAPGFRPSIALVLKLIKGDEETVKWANLELGASMLFDDMEDEATIKNLNIQSHINLALLDLDDDVALSMSSKTHSFDFTTSSISLEEYLKERWSHSSSFK</sequence>
<dbReference type="Proteomes" id="UP000775213">
    <property type="component" value="Unassembled WGS sequence"/>
</dbReference>
<dbReference type="Gene3D" id="3.30.200.20">
    <property type="entry name" value="Phosphorylase Kinase, domain 1"/>
    <property type="match status" value="1"/>
</dbReference>
<dbReference type="InterPro" id="IPR017441">
    <property type="entry name" value="Protein_kinase_ATP_BS"/>
</dbReference>
<dbReference type="InterPro" id="IPR006016">
    <property type="entry name" value="UspA"/>
</dbReference>
<dbReference type="GO" id="GO:0004672">
    <property type="term" value="F:protein kinase activity"/>
    <property type="evidence" value="ECO:0007669"/>
    <property type="project" value="InterPro"/>
</dbReference>
<evidence type="ECO:0000256" key="2">
    <source>
        <dbReference type="ARBA" id="ARBA00022741"/>
    </source>
</evidence>
<protein>
    <recommendedName>
        <fullName evidence="6">Protein kinase domain-containing protein</fullName>
    </recommendedName>
</protein>
<dbReference type="SUPFAM" id="SSF56112">
    <property type="entry name" value="Protein kinase-like (PK-like)"/>
    <property type="match status" value="1"/>
</dbReference>
<dbReference type="PROSITE" id="PS50011">
    <property type="entry name" value="PROTEIN_KINASE_DOM"/>
    <property type="match status" value="1"/>
</dbReference>
<dbReference type="InterPro" id="IPR046958">
    <property type="entry name" value="RBK1/2/STUNTED"/>
</dbReference>
<keyword evidence="1" id="KW-0808">Transferase</keyword>
<dbReference type="InterPro" id="IPR011009">
    <property type="entry name" value="Kinase-like_dom_sf"/>
</dbReference>
<evidence type="ECO:0000256" key="3">
    <source>
        <dbReference type="ARBA" id="ARBA00022777"/>
    </source>
</evidence>
<name>A0AAV7GBI4_DENCH</name>
<dbReference type="Gene3D" id="1.10.510.10">
    <property type="entry name" value="Transferase(Phosphotransferase) domain 1"/>
    <property type="match status" value="1"/>
</dbReference>
<dbReference type="FunFam" id="1.10.510.10:FF:000284">
    <property type="entry name" value="Putative receptor-like serine/threonine-protein kinase"/>
    <property type="match status" value="1"/>
</dbReference>
<evidence type="ECO:0000256" key="1">
    <source>
        <dbReference type="ARBA" id="ARBA00022679"/>
    </source>
</evidence>
<dbReference type="EMBL" id="JAGFBR010000016">
    <property type="protein sequence ID" value="KAH0453189.1"/>
    <property type="molecule type" value="Genomic_DNA"/>
</dbReference>
<dbReference type="PROSITE" id="PS00108">
    <property type="entry name" value="PROTEIN_KINASE_ST"/>
    <property type="match status" value="1"/>
</dbReference>
<dbReference type="SMART" id="SM00220">
    <property type="entry name" value="S_TKc"/>
    <property type="match status" value="1"/>
</dbReference>
<dbReference type="PROSITE" id="PS00107">
    <property type="entry name" value="PROTEIN_KINASE_ATP"/>
    <property type="match status" value="1"/>
</dbReference>
<dbReference type="GO" id="GO:0005524">
    <property type="term" value="F:ATP binding"/>
    <property type="evidence" value="ECO:0007669"/>
    <property type="project" value="UniProtKB-UniRule"/>
</dbReference>
<dbReference type="PANTHER" id="PTHR47987:SF5">
    <property type="entry name" value="PROTEIN KINASE DOMAIN-CONTAINING PROTEIN"/>
    <property type="match status" value="1"/>
</dbReference>
<comment type="caution">
    <text evidence="7">The sequence shown here is derived from an EMBL/GenBank/DDBJ whole genome shotgun (WGS) entry which is preliminary data.</text>
</comment>
<evidence type="ECO:0000256" key="5">
    <source>
        <dbReference type="PROSITE-ProRule" id="PRU10141"/>
    </source>
</evidence>
<dbReference type="PANTHER" id="PTHR47987">
    <property type="entry name" value="OS08G0249100 PROTEIN"/>
    <property type="match status" value="1"/>
</dbReference>
<proteinExistence type="predicted"/>
<dbReference type="Pfam" id="PF00582">
    <property type="entry name" value="Usp"/>
    <property type="match status" value="1"/>
</dbReference>
<keyword evidence="8" id="KW-1185">Reference proteome</keyword>
<evidence type="ECO:0000256" key="4">
    <source>
        <dbReference type="ARBA" id="ARBA00022840"/>
    </source>
</evidence>